<feature type="transmembrane region" description="Helical" evidence="7">
    <location>
        <begin position="194"/>
        <end position="218"/>
    </location>
</feature>
<dbReference type="EMBL" id="FOXX01000001">
    <property type="protein sequence ID" value="SFQ06403.1"/>
    <property type="molecule type" value="Genomic_DNA"/>
</dbReference>
<dbReference type="Pfam" id="PF07662">
    <property type="entry name" value="Nucleos_tra2_C"/>
    <property type="match status" value="1"/>
</dbReference>
<keyword evidence="12" id="KW-1185">Reference proteome</keyword>
<evidence type="ECO:0000256" key="5">
    <source>
        <dbReference type="ARBA" id="ARBA00022989"/>
    </source>
</evidence>
<evidence type="ECO:0000256" key="7">
    <source>
        <dbReference type="SAM" id="Phobius"/>
    </source>
</evidence>
<feature type="transmembrane region" description="Helical" evidence="7">
    <location>
        <begin position="251"/>
        <end position="275"/>
    </location>
</feature>
<evidence type="ECO:0000256" key="6">
    <source>
        <dbReference type="ARBA" id="ARBA00023136"/>
    </source>
</evidence>
<evidence type="ECO:0000256" key="4">
    <source>
        <dbReference type="ARBA" id="ARBA00022692"/>
    </source>
</evidence>
<keyword evidence="4 7" id="KW-0812">Transmembrane</keyword>
<feature type="transmembrane region" description="Helical" evidence="7">
    <location>
        <begin position="281"/>
        <end position="300"/>
    </location>
</feature>
<feature type="domain" description="Concentrative nucleoside transporter N-terminal" evidence="8">
    <location>
        <begin position="8"/>
        <end position="80"/>
    </location>
</feature>
<dbReference type="PANTHER" id="PTHR10590">
    <property type="entry name" value="SODIUM/NUCLEOSIDE COTRANSPORTER"/>
    <property type="match status" value="1"/>
</dbReference>
<dbReference type="InterPro" id="IPR011657">
    <property type="entry name" value="CNT_C_dom"/>
</dbReference>
<evidence type="ECO:0000259" key="10">
    <source>
        <dbReference type="Pfam" id="PF07670"/>
    </source>
</evidence>
<feature type="transmembrane region" description="Helical" evidence="7">
    <location>
        <begin position="376"/>
        <end position="398"/>
    </location>
</feature>
<dbReference type="InterPro" id="IPR008276">
    <property type="entry name" value="C_nuclsd_transpt"/>
</dbReference>
<dbReference type="PANTHER" id="PTHR10590:SF19">
    <property type="entry name" value="PURINE NUCLEOSIDE TRANSPORT PROTEIN NUPG"/>
    <property type="match status" value="1"/>
</dbReference>
<evidence type="ECO:0000259" key="9">
    <source>
        <dbReference type="Pfam" id="PF07662"/>
    </source>
</evidence>
<dbReference type="Pfam" id="PF07670">
    <property type="entry name" value="Gate"/>
    <property type="match status" value="1"/>
</dbReference>
<evidence type="ECO:0000256" key="2">
    <source>
        <dbReference type="ARBA" id="ARBA00009033"/>
    </source>
</evidence>
<feature type="transmembrane region" description="Helical" evidence="7">
    <location>
        <begin position="29"/>
        <end position="47"/>
    </location>
</feature>
<reference evidence="11 12" key="1">
    <citation type="submission" date="2016-10" db="EMBL/GenBank/DDBJ databases">
        <authorList>
            <person name="Varghese N."/>
            <person name="Submissions S."/>
        </authorList>
    </citation>
    <scope>NUCLEOTIDE SEQUENCE [LARGE SCALE GENOMIC DNA]</scope>
    <source>
        <strain evidence="11 12">DSM 13796</strain>
    </source>
</reference>
<comment type="similarity">
    <text evidence="2">Belongs to the concentrative nucleoside transporter (CNT) (TC 2.A.41) family.</text>
</comment>
<evidence type="ECO:0000313" key="11">
    <source>
        <dbReference type="EMBL" id="SFQ06403.1"/>
    </source>
</evidence>
<evidence type="ECO:0000256" key="1">
    <source>
        <dbReference type="ARBA" id="ARBA00004651"/>
    </source>
</evidence>
<dbReference type="GeneID" id="93708870"/>
<evidence type="ECO:0000259" key="8">
    <source>
        <dbReference type="Pfam" id="PF01773"/>
    </source>
</evidence>
<dbReference type="InterPro" id="IPR011642">
    <property type="entry name" value="Gate_dom"/>
</dbReference>
<feature type="transmembrane region" description="Helical" evidence="7">
    <location>
        <begin position="167"/>
        <end position="188"/>
    </location>
</feature>
<comment type="caution">
    <text evidence="11">The sequence shown here is derived from an EMBL/GenBank/DDBJ whole genome shotgun (WGS) entry which is preliminary data.</text>
</comment>
<feature type="domain" description="Nucleoside transporter/FeoB GTPase Gate" evidence="10">
    <location>
        <begin position="92"/>
        <end position="192"/>
    </location>
</feature>
<feature type="domain" description="Concentrative nucleoside transporter C-terminal" evidence="9">
    <location>
        <begin position="194"/>
        <end position="395"/>
    </location>
</feature>
<feature type="transmembrane region" description="Helical" evidence="7">
    <location>
        <begin position="90"/>
        <end position="119"/>
    </location>
</feature>
<protein>
    <submittedName>
        <fullName evidence="11">Purine nucleoside transport protein</fullName>
    </submittedName>
</protein>
<comment type="subcellular location">
    <subcellularLocation>
        <location evidence="1">Cell membrane</location>
        <topology evidence="1">Multi-pass membrane protein</topology>
    </subcellularLocation>
</comment>
<keyword evidence="5 7" id="KW-1133">Transmembrane helix</keyword>
<dbReference type="Proteomes" id="UP000182762">
    <property type="component" value="Unassembled WGS sequence"/>
</dbReference>
<keyword evidence="3" id="KW-1003">Cell membrane</keyword>
<sequence length="399" mass="43479">MYVLINIIGILVVLALAYVSSLDRKKIKLWPIAVMVVLQFIVTWLMLTTTIGGTIIKGVAAFFVFLIDSALEGVAFIVPDLVPQDGSGTMFFIGVLLPIIFIVAFFDILTYFGIMPLLINVIGWILSKLTGTPRFESFFAAQVMFLGNNEALAVTRDQISKMSDKRLLSMCMMGMSCVSASVLGAYMTLLDPKYVLTAIPLNALGALIMSSLIVPYTVSKEEDVVYKPSKAERKNFFDVISTSMLTGGKMALIIAAMLVGFTALIACINGILGIFNDSLTLEYLFSLIFAPLAFLMGVEWTEALKIARFMGEKLATNEFVAMTNLKDVLGTLKPHSQAVISTFLVSFCNFSTIGIILGSVQALFGSEKSAYVAKYTWRLLLAGILVSCLTAMVVGLFVH</sequence>
<name>A0A1I5VG11_9BACI</name>
<keyword evidence="6 7" id="KW-0472">Membrane</keyword>
<dbReference type="Pfam" id="PF01773">
    <property type="entry name" value="Nucleos_tra2_N"/>
    <property type="match status" value="1"/>
</dbReference>
<gene>
    <name evidence="11" type="ORF">SAMN02745910_00092</name>
</gene>
<organism evidence="11 12">
    <name type="scientific">Priestia endophytica DSM 13796</name>
    <dbReference type="NCBI Taxonomy" id="1121089"/>
    <lineage>
        <taxon>Bacteria</taxon>
        <taxon>Bacillati</taxon>
        <taxon>Bacillota</taxon>
        <taxon>Bacilli</taxon>
        <taxon>Bacillales</taxon>
        <taxon>Bacillaceae</taxon>
        <taxon>Priestia</taxon>
    </lineage>
</organism>
<evidence type="ECO:0000313" key="12">
    <source>
        <dbReference type="Proteomes" id="UP000182762"/>
    </source>
</evidence>
<accession>A0A1I5VG11</accession>
<dbReference type="RefSeq" id="WP_061801662.1">
    <property type="nucleotide sequence ID" value="NZ_FOXX01000001.1"/>
</dbReference>
<proteinExistence type="inferred from homology"/>
<evidence type="ECO:0000256" key="3">
    <source>
        <dbReference type="ARBA" id="ARBA00022475"/>
    </source>
</evidence>
<feature type="transmembrane region" description="Helical" evidence="7">
    <location>
        <begin position="343"/>
        <end position="364"/>
    </location>
</feature>
<dbReference type="InterPro" id="IPR002668">
    <property type="entry name" value="CNT_N_dom"/>
</dbReference>
<feature type="transmembrane region" description="Helical" evidence="7">
    <location>
        <begin position="59"/>
        <end position="78"/>
    </location>
</feature>